<evidence type="ECO:0000256" key="1">
    <source>
        <dbReference type="SAM" id="MobiDB-lite"/>
    </source>
</evidence>
<keyword evidence="2" id="KW-0472">Membrane</keyword>
<reference evidence="3 4" key="1">
    <citation type="submission" date="2021-08" db="EMBL/GenBank/DDBJ databases">
        <title>Streptomyces sp. PTM05 isolated from lichen.</title>
        <authorList>
            <person name="Somphong A."/>
            <person name="Phongsopitanun W."/>
            <person name="Tanasupawat S."/>
        </authorList>
    </citation>
    <scope>NUCLEOTIDE SEQUENCE [LARGE SCALE GENOMIC DNA]</scope>
    <source>
        <strain evidence="3 4">Ptm05</strain>
    </source>
</reference>
<evidence type="ECO:0000256" key="2">
    <source>
        <dbReference type="SAM" id="Phobius"/>
    </source>
</evidence>
<feature type="region of interest" description="Disordered" evidence="1">
    <location>
        <begin position="1"/>
        <end position="25"/>
    </location>
</feature>
<evidence type="ECO:0000313" key="4">
    <source>
        <dbReference type="Proteomes" id="UP001198565"/>
    </source>
</evidence>
<feature type="transmembrane region" description="Helical" evidence="2">
    <location>
        <begin position="26"/>
        <end position="46"/>
    </location>
</feature>
<dbReference type="EMBL" id="JAINVZ010000016">
    <property type="protein sequence ID" value="MBY8887506.1"/>
    <property type="molecule type" value="Genomic_DNA"/>
</dbReference>
<name>A0ABS7QXR8_9ACTN</name>
<proteinExistence type="predicted"/>
<keyword evidence="2" id="KW-0812">Transmembrane</keyword>
<organism evidence="3 4">
    <name type="scientific">Streptantibioticus parmotrematis</name>
    <dbReference type="NCBI Taxonomy" id="2873249"/>
    <lineage>
        <taxon>Bacteria</taxon>
        <taxon>Bacillati</taxon>
        <taxon>Actinomycetota</taxon>
        <taxon>Actinomycetes</taxon>
        <taxon>Kitasatosporales</taxon>
        <taxon>Streptomycetaceae</taxon>
        <taxon>Streptantibioticus</taxon>
    </lineage>
</organism>
<comment type="caution">
    <text evidence="3">The sequence shown here is derived from an EMBL/GenBank/DDBJ whole genome shotgun (WGS) entry which is preliminary data.</text>
</comment>
<sequence length="79" mass="7981">MSAAGEAPRSARRTASGTPAGRPARLPWWGVVAPVIAFVTLLAVVAGPAHADPAAAGQPLADLLGHVRDLLPQSLANLL</sequence>
<protein>
    <submittedName>
        <fullName evidence="3">Uncharacterized protein</fullName>
    </submittedName>
</protein>
<keyword evidence="2" id="KW-1133">Transmembrane helix</keyword>
<gene>
    <name evidence="3" type="ORF">K7472_22070</name>
</gene>
<dbReference type="Proteomes" id="UP001198565">
    <property type="component" value="Unassembled WGS sequence"/>
</dbReference>
<accession>A0ABS7QXR8</accession>
<evidence type="ECO:0000313" key="3">
    <source>
        <dbReference type="EMBL" id="MBY8887506.1"/>
    </source>
</evidence>
<keyword evidence="4" id="KW-1185">Reference proteome</keyword>